<dbReference type="GO" id="GO:0003824">
    <property type="term" value="F:catalytic activity"/>
    <property type="evidence" value="ECO:0007669"/>
    <property type="project" value="InterPro"/>
</dbReference>
<accession>A0A9D4VME3</accession>
<organism evidence="2 3">
    <name type="scientific">Pisum sativum</name>
    <name type="common">Garden pea</name>
    <name type="synonym">Lathyrus oleraceus</name>
    <dbReference type="NCBI Taxonomy" id="3888"/>
    <lineage>
        <taxon>Eukaryota</taxon>
        <taxon>Viridiplantae</taxon>
        <taxon>Streptophyta</taxon>
        <taxon>Embryophyta</taxon>
        <taxon>Tracheophyta</taxon>
        <taxon>Spermatophyta</taxon>
        <taxon>Magnoliopsida</taxon>
        <taxon>eudicotyledons</taxon>
        <taxon>Gunneridae</taxon>
        <taxon>Pentapetalae</taxon>
        <taxon>rosids</taxon>
        <taxon>fabids</taxon>
        <taxon>Fabales</taxon>
        <taxon>Fabaceae</taxon>
        <taxon>Papilionoideae</taxon>
        <taxon>50 kb inversion clade</taxon>
        <taxon>NPAAA clade</taxon>
        <taxon>Hologalegina</taxon>
        <taxon>IRL clade</taxon>
        <taxon>Fabeae</taxon>
        <taxon>Lathyrus</taxon>
    </lineage>
</organism>
<feature type="domain" description="Endonuclease/exonuclease/phosphatase" evidence="1">
    <location>
        <begin position="99"/>
        <end position="291"/>
    </location>
</feature>
<reference evidence="2 3" key="1">
    <citation type="journal article" date="2022" name="Nat. Genet.">
        <title>Improved pea reference genome and pan-genome highlight genomic features and evolutionary characteristics.</title>
        <authorList>
            <person name="Yang T."/>
            <person name="Liu R."/>
            <person name="Luo Y."/>
            <person name="Hu S."/>
            <person name="Wang D."/>
            <person name="Wang C."/>
            <person name="Pandey M.K."/>
            <person name="Ge S."/>
            <person name="Xu Q."/>
            <person name="Li N."/>
            <person name="Li G."/>
            <person name="Huang Y."/>
            <person name="Saxena R.K."/>
            <person name="Ji Y."/>
            <person name="Li M."/>
            <person name="Yan X."/>
            <person name="He Y."/>
            <person name="Liu Y."/>
            <person name="Wang X."/>
            <person name="Xiang C."/>
            <person name="Varshney R.K."/>
            <person name="Ding H."/>
            <person name="Gao S."/>
            <person name="Zong X."/>
        </authorList>
    </citation>
    <scope>NUCLEOTIDE SEQUENCE [LARGE SCALE GENOMIC DNA]</scope>
    <source>
        <strain evidence="2 3">cv. Zhongwan 6</strain>
    </source>
</reference>
<proteinExistence type="predicted"/>
<dbReference type="InterPro" id="IPR005135">
    <property type="entry name" value="Endo/exonuclease/phosphatase"/>
</dbReference>
<evidence type="ECO:0000259" key="1">
    <source>
        <dbReference type="Pfam" id="PF03372"/>
    </source>
</evidence>
<name>A0A9D4VME3_PEA</name>
<dbReference type="Gene3D" id="3.60.10.10">
    <property type="entry name" value="Endonuclease/exonuclease/phosphatase"/>
    <property type="match status" value="1"/>
</dbReference>
<protein>
    <recommendedName>
        <fullName evidence="1">Endonuclease/exonuclease/phosphatase domain-containing protein</fullName>
    </recommendedName>
</protein>
<evidence type="ECO:0000313" key="2">
    <source>
        <dbReference type="EMBL" id="KAI5385381.1"/>
    </source>
</evidence>
<dbReference type="PANTHER" id="PTHR33710:SF71">
    <property type="entry name" value="ENDONUCLEASE_EXONUCLEASE_PHOSPHATASE DOMAIN-CONTAINING PROTEIN"/>
    <property type="match status" value="1"/>
</dbReference>
<dbReference type="PANTHER" id="PTHR33710">
    <property type="entry name" value="BNAC02G09200D PROTEIN"/>
    <property type="match status" value="1"/>
</dbReference>
<evidence type="ECO:0000313" key="3">
    <source>
        <dbReference type="Proteomes" id="UP001058974"/>
    </source>
</evidence>
<gene>
    <name evidence="2" type="ORF">KIW84_072107</name>
</gene>
<comment type="caution">
    <text evidence="2">The sequence shown here is derived from an EMBL/GenBank/DDBJ whole genome shotgun (WGS) entry which is preliminary data.</text>
</comment>
<dbReference type="SUPFAM" id="SSF56219">
    <property type="entry name" value="DNase I-like"/>
    <property type="match status" value="1"/>
</dbReference>
<dbReference type="Gramene" id="Psat07G0210700-T1">
    <property type="protein sequence ID" value="KAI5385381.1"/>
    <property type="gene ID" value="KIW84_072107"/>
</dbReference>
<dbReference type="InterPro" id="IPR036691">
    <property type="entry name" value="Endo/exonu/phosph_ase_sf"/>
</dbReference>
<dbReference type="Proteomes" id="UP001058974">
    <property type="component" value="Chromosome 7"/>
</dbReference>
<keyword evidence="3" id="KW-1185">Reference proteome</keyword>
<dbReference type="Pfam" id="PF03372">
    <property type="entry name" value="Exo_endo_phos"/>
    <property type="match status" value="1"/>
</dbReference>
<dbReference type="AlphaFoldDB" id="A0A9D4VME3"/>
<sequence>MKEKLVVVSRGITKVSNIMNTRGKGGVELDKLLGVNEVNKMVNGMSLSTIQKHGEPKVTVIEDGLQPNQKNNLDQLGPKTLRVQGAGSQAFVSVSKCYMRQNNLDIFVVMETRVDPAKLCKKFNNLGFSGFKFTKVRCFVGGIGMGWNKSKMRLTILRKHLQFIHAKINIGDEAEWKLIEVYASLKEEDRRELWQELQIIVDSVDNGWVVGGDFNDILGSAEKRGRNILPARKCAKFQERINGCNLMDLGYTGYKYTWRGPISHGAGRIYEELDRVLGNELWRLQFPNVGVQVLTRPEFSNHHPIILSLRDDTGRNF</sequence>
<dbReference type="EMBL" id="JAMSHJ010000007">
    <property type="protein sequence ID" value="KAI5385381.1"/>
    <property type="molecule type" value="Genomic_DNA"/>
</dbReference>